<evidence type="ECO:0000313" key="4">
    <source>
        <dbReference type="Proteomes" id="UP000051326"/>
    </source>
</evidence>
<keyword evidence="1" id="KW-0732">Signal</keyword>
<dbReference type="Gene3D" id="3.40.50.11550">
    <property type="match status" value="2"/>
</dbReference>
<evidence type="ECO:0000256" key="1">
    <source>
        <dbReference type="SAM" id="SignalP"/>
    </source>
</evidence>
<proteinExistence type="predicted"/>
<evidence type="ECO:0000313" key="3">
    <source>
        <dbReference type="EMBL" id="CUI00246.1"/>
    </source>
</evidence>
<feature type="chain" id="PRO_5006064244" evidence="1">
    <location>
        <begin position="28"/>
        <end position="278"/>
    </location>
</feature>
<dbReference type="EMBL" id="CYSR01000022">
    <property type="protein sequence ID" value="CUI00246.1"/>
    <property type="molecule type" value="Genomic_DNA"/>
</dbReference>
<dbReference type="SUPFAM" id="SSF159501">
    <property type="entry name" value="EreA/ChaN-like"/>
    <property type="match status" value="1"/>
</dbReference>
<organism evidence="3 4">
    <name type="scientific">Leisingera aquaemixtae</name>
    <dbReference type="NCBI Taxonomy" id="1396826"/>
    <lineage>
        <taxon>Bacteria</taxon>
        <taxon>Pseudomonadati</taxon>
        <taxon>Pseudomonadota</taxon>
        <taxon>Alphaproteobacteria</taxon>
        <taxon>Rhodobacterales</taxon>
        <taxon>Roseobacteraceae</taxon>
        <taxon>Leisingera</taxon>
    </lineage>
</organism>
<dbReference type="Pfam" id="PF04187">
    <property type="entry name" value="Cofac_haem_bdg"/>
    <property type="match status" value="1"/>
</dbReference>
<evidence type="ECO:0000259" key="2">
    <source>
        <dbReference type="Pfam" id="PF04187"/>
    </source>
</evidence>
<feature type="domain" description="Haem-binding uptake Tiki superfamily ChaN" evidence="2">
    <location>
        <begin position="37"/>
        <end position="232"/>
    </location>
</feature>
<accession>A0A0P1HAX2</accession>
<reference evidence="3 4" key="1">
    <citation type="submission" date="2015-09" db="EMBL/GenBank/DDBJ databases">
        <authorList>
            <consortium name="Swine Surveillance"/>
        </authorList>
    </citation>
    <scope>NUCLEOTIDE SEQUENCE [LARGE SCALE GENOMIC DNA]</scope>
    <source>
        <strain evidence="3 4">CECT 8399</strain>
    </source>
</reference>
<dbReference type="Proteomes" id="UP000051326">
    <property type="component" value="Unassembled WGS sequence"/>
</dbReference>
<dbReference type="RefSeq" id="WP_058286341.1">
    <property type="nucleotide sequence ID" value="NZ_CYSR01000022.1"/>
</dbReference>
<dbReference type="AlphaFoldDB" id="A0A0P1HAX2"/>
<gene>
    <name evidence="3" type="ORF">PHA8399_02373</name>
</gene>
<sequence>MRKRLTVLKTLASAAVLAAFGLSGARAGDLAAAAGLLRGADVAILGEVHDNAAHHQRQAALLAELQPKAVVWEMITAEQAERLDAATLSDAEQVAQALDWAQSGWPEFSLYAPVFAAARGARQYGALVPRAEAARALEEGAAAYFGAEAAARFGLDQPLPAAEQAAREGDQLASHCNAMPAEMLPVLVDIQRLRDASLAAAADRALAETGGPVAVITGNGHARADRGLAVYLAKARPEARIRSLGQSEDGQISGTFDLVLDAPAAERPDPCLAFQKSG</sequence>
<feature type="signal peptide" evidence="1">
    <location>
        <begin position="1"/>
        <end position="27"/>
    </location>
</feature>
<name>A0A0P1HAX2_9RHOB</name>
<protein>
    <submittedName>
        <fullName evidence="3">Putative iron-regulated protein</fullName>
    </submittedName>
</protein>
<dbReference type="InterPro" id="IPR007314">
    <property type="entry name" value="Cofac_haem-bd_dom"/>
</dbReference>
<dbReference type="CDD" id="cd14727">
    <property type="entry name" value="ChanN-like"/>
    <property type="match status" value="1"/>
</dbReference>
<dbReference type="STRING" id="1396826.PHA8399_02373"/>